<dbReference type="Proteomes" id="UP000817658">
    <property type="component" value="Chromosome 1"/>
</dbReference>
<evidence type="ECO:0000256" key="1">
    <source>
        <dbReference type="SAM" id="MobiDB-lite"/>
    </source>
</evidence>
<organism evidence="2">
    <name type="scientific">Oryza sativa subsp. japonica</name>
    <name type="common">Rice</name>
    <dbReference type="NCBI Taxonomy" id="39947"/>
    <lineage>
        <taxon>Eukaryota</taxon>
        <taxon>Viridiplantae</taxon>
        <taxon>Streptophyta</taxon>
        <taxon>Embryophyta</taxon>
        <taxon>Tracheophyta</taxon>
        <taxon>Spermatophyta</taxon>
        <taxon>Magnoliopsida</taxon>
        <taxon>Liliopsida</taxon>
        <taxon>Poales</taxon>
        <taxon>Poaceae</taxon>
        <taxon>BOP clade</taxon>
        <taxon>Oryzoideae</taxon>
        <taxon>Oryzeae</taxon>
        <taxon>Oryzinae</taxon>
        <taxon>Oryza</taxon>
        <taxon>Oryza sativa</taxon>
    </lineage>
</organism>
<sequence>MTPLVLPCIRRLLRLTMPSKSIHHPSTSRRVQLHPTRLDADADDEESNNQKLAVKKLQS</sequence>
<name>Q8RZL0_ORYSJ</name>
<accession>Q8RZL0</accession>
<dbReference type="AlphaFoldDB" id="Q8RZL0"/>
<protein>
    <submittedName>
        <fullName evidence="2">p0432B10.19 protein</fullName>
    </submittedName>
</protein>
<proteinExistence type="predicted"/>
<gene>
    <name evidence="2" type="primary">P0432B10.19</name>
</gene>
<reference evidence="2" key="1">
    <citation type="journal article" date="2002" name="Nature">
        <title>The genome sequence and structure of rice chromosome 1.</title>
        <authorList>
            <person name="Sasaki T."/>
            <person name="Matsumoto T."/>
            <person name="Yamamoto K."/>
            <person name="Sakata K."/>
            <person name="Baba T."/>
            <person name="Katayose Y."/>
            <person name="Wu J."/>
            <person name="Niimura Y."/>
            <person name="Cheng Z."/>
            <person name="Nagamura Y."/>
            <person name="Antonio B.A."/>
            <person name="Kanamori H."/>
            <person name="Hosokawa S."/>
            <person name="Masukawa M."/>
            <person name="Arikawa K."/>
            <person name="Chiden Y."/>
            <person name="Hayashi M."/>
            <person name="Okamoto M."/>
            <person name="Ando T."/>
            <person name="Aoki H."/>
            <person name="Arita K."/>
            <person name="Hamada M."/>
            <person name="Harada C."/>
            <person name="Hijishita S."/>
            <person name="Honda M."/>
            <person name="Ichikawa Y."/>
            <person name="Idonuma A."/>
            <person name="Iijima M."/>
            <person name="Ikeda M."/>
            <person name="Ikeno M."/>
            <person name="Itoh S."/>
            <person name="Itoh T."/>
            <person name="Itoh Y."/>
            <person name="Itoh Y."/>
            <person name="Iwabuchi A."/>
            <person name="Kamiya K."/>
            <person name="Karasawa W."/>
            <person name="Katagiri S."/>
            <person name="Kikuta A."/>
            <person name="Kobayashi N."/>
            <person name="Kono I."/>
            <person name="Machita K."/>
            <person name="Maehara T."/>
            <person name="Mizuno H."/>
            <person name="Mizubayashi T."/>
            <person name="Mukai Y."/>
            <person name="Nagasaki H."/>
            <person name="Nakashima M."/>
            <person name="Nakama Y."/>
            <person name="Nakamichi Y."/>
            <person name="Nakamura M."/>
            <person name="Namiki N."/>
            <person name="Negishi M."/>
            <person name="Ohta I."/>
            <person name="Ono N."/>
            <person name="Saji S."/>
            <person name="Sakai K."/>
            <person name="Shibata M."/>
            <person name="Shimokawa T."/>
            <person name="Shomura A."/>
            <person name="Song J."/>
            <person name="Takazaki Y."/>
            <person name="Terasawa K."/>
            <person name="Tsuji K."/>
            <person name="Waki K."/>
            <person name="Yamagata H."/>
            <person name="Yamane H."/>
            <person name="Yoshiki S."/>
            <person name="Yoshihara R."/>
            <person name="Yukawa K."/>
            <person name="Zhong H."/>
            <person name="Iwama H."/>
            <person name="Endo T."/>
            <person name="Ito H."/>
            <person name="Hahn J.H."/>
            <person name="Kim H.I."/>
            <person name="Eun M.Y."/>
            <person name="Yano M."/>
            <person name="Jiang J."/>
            <person name="Gojobori T."/>
        </authorList>
    </citation>
    <scope>NUCLEOTIDE SEQUENCE</scope>
</reference>
<feature type="region of interest" description="Disordered" evidence="1">
    <location>
        <begin position="20"/>
        <end position="59"/>
    </location>
</feature>
<evidence type="ECO:0000313" key="2">
    <source>
        <dbReference type="EMBL" id="BAB90398.1"/>
    </source>
</evidence>
<dbReference type="EMBL" id="AP003570">
    <property type="protein sequence ID" value="BAB90398.1"/>
    <property type="molecule type" value="Genomic_DNA"/>
</dbReference>